<sequence length="350" mass="40517">MEKHWCRLEREGNIGIDFIINPYLYKEIADFLCENPESKIVDFGAGTNMLAIQFMYGNLLDIPALESIKNIAQARKNIDNFIGLEGSEQLVAKAREQLGELGHPGNIDIRHFEVRHGQRKPFGDSSIALAISRNFVMHLEKSDLEYHVSEISRILKNDRKSIIAFLNPSHEQKKHLDQSPHNKPLQTNEKYSFVHGSHGEHGVFAHYWKDIDTYEKIFDKHLKIINQVECFPITDRFREKYHRYYQKDLPMALVYVLAKRQGLDHESLLPPGRQSAPIHCRRYFHEMIGQRLREPDASGRSHGFAARQWTGKTMCRLVPVFGSCTSRWPGGRTLRFRAPASHFPFARANE</sequence>
<dbReference type="RefSeq" id="WP_376948666.1">
    <property type="nucleotide sequence ID" value="NZ_CP171449.1"/>
</dbReference>
<keyword evidence="2" id="KW-0808">Transferase</keyword>
<dbReference type="SUPFAM" id="SSF53335">
    <property type="entry name" value="S-adenosyl-L-methionine-dependent methyltransferases"/>
    <property type="match status" value="1"/>
</dbReference>
<feature type="domain" description="Methyltransferase type 11" evidence="1">
    <location>
        <begin position="74"/>
        <end position="158"/>
    </location>
</feature>
<dbReference type="EC" id="2.1.1.-" evidence="2"/>
<accession>A0ABV6SQA8</accession>
<protein>
    <submittedName>
        <fullName evidence="2">Class I SAM-dependent methyltransferase</fullName>
        <ecNumber evidence="2">2.1.1.-</ecNumber>
    </submittedName>
</protein>
<dbReference type="EMBL" id="JBHLSS010000127">
    <property type="protein sequence ID" value="MFC0711712.1"/>
    <property type="molecule type" value="Genomic_DNA"/>
</dbReference>
<reference evidence="2 3" key="1">
    <citation type="submission" date="2024-09" db="EMBL/GenBank/DDBJ databases">
        <authorList>
            <person name="Sun Q."/>
            <person name="Mori K."/>
        </authorList>
    </citation>
    <scope>NUCLEOTIDE SEQUENCE [LARGE SCALE GENOMIC DNA]</scope>
    <source>
        <strain evidence="2 3">NCAIM B.01794</strain>
    </source>
</reference>
<name>A0ABV6SQA8_AZOPA</name>
<evidence type="ECO:0000313" key="2">
    <source>
        <dbReference type="EMBL" id="MFC0711712.1"/>
    </source>
</evidence>
<proteinExistence type="predicted"/>
<evidence type="ECO:0000313" key="3">
    <source>
        <dbReference type="Proteomes" id="UP001589891"/>
    </source>
</evidence>
<keyword evidence="2" id="KW-0489">Methyltransferase</keyword>
<dbReference type="GO" id="GO:0032259">
    <property type="term" value="P:methylation"/>
    <property type="evidence" value="ECO:0007669"/>
    <property type="project" value="UniProtKB-KW"/>
</dbReference>
<evidence type="ECO:0000259" key="1">
    <source>
        <dbReference type="Pfam" id="PF08241"/>
    </source>
</evidence>
<dbReference type="InterPro" id="IPR029063">
    <property type="entry name" value="SAM-dependent_MTases_sf"/>
</dbReference>
<comment type="caution">
    <text evidence="2">The sequence shown here is derived from an EMBL/GenBank/DDBJ whole genome shotgun (WGS) entry which is preliminary data.</text>
</comment>
<dbReference type="Gene3D" id="3.40.50.150">
    <property type="entry name" value="Vaccinia Virus protein VP39"/>
    <property type="match status" value="1"/>
</dbReference>
<gene>
    <name evidence="2" type="ORF">ACFFGX_19905</name>
</gene>
<dbReference type="GO" id="GO:0008168">
    <property type="term" value="F:methyltransferase activity"/>
    <property type="evidence" value="ECO:0007669"/>
    <property type="project" value="UniProtKB-KW"/>
</dbReference>
<organism evidence="2 3">
    <name type="scientific">Azorhizophilus paspali</name>
    <name type="common">Azotobacter paspali</name>
    <dbReference type="NCBI Taxonomy" id="69963"/>
    <lineage>
        <taxon>Bacteria</taxon>
        <taxon>Pseudomonadati</taxon>
        <taxon>Pseudomonadota</taxon>
        <taxon>Gammaproteobacteria</taxon>
        <taxon>Pseudomonadales</taxon>
        <taxon>Pseudomonadaceae</taxon>
        <taxon>Azorhizophilus</taxon>
    </lineage>
</organism>
<keyword evidence="3" id="KW-1185">Reference proteome</keyword>
<dbReference type="Proteomes" id="UP001589891">
    <property type="component" value="Unassembled WGS sequence"/>
</dbReference>
<dbReference type="Pfam" id="PF08241">
    <property type="entry name" value="Methyltransf_11"/>
    <property type="match status" value="1"/>
</dbReference>
<dbReference type="InterPro" id="IPR013216">
    <property type="entry name" value="Methyltransf_11"/>
</dbReference>